<sequence length="281" mass="32181">MHCNDQIRTVTEIRDGPDKIVKNVDLAEINQKSKLAGDKYGQLKKKVKIAKYLSMITTLNIQDYLPAIFNNANGYENIVTIINATLGYVHNTVNRPVSSCFNTKIEYIVTHTRETSIPGEPIFFYRNAESAILYCFIDRLTISKLMTREIDVVTEIGDETVSSKNKLAEIFYKKGPPTRKRPRDYDDILQDINSLPELDVTQYVILLFLVEHAYKHFYILKNCEYYHYIKSLWDHSVFSGKISSCGAGSRLNNLLLSNINFKVEAPDTTSRKHRLIPCGSL</sequence>
<protein>
    <submittedName>
        <fullName evidence="1">ODV-E27</fullName>
    </submittedName>
</protein>
<name>A0A2H4UZP0_9ABAC</name>
<reference evidence="1 2" key="1">
    <citation type="journal article" date="2017" name="Viruses">
        <title>The Operophtera brumata Nucleopolyhedrovirus (OpbuNPV) Represents an Early, Divergent Lineage within Genus Alphabaculovirus.</title>
        <authorList>
            <person name="Harrison R.L."/>
            <person name="Rowley D.L."/>
            <person name="Mowery J.D."/>
            <person name="Bauchan G.R."/>
            <person name="Burand J.P."/>
        </authorList>
    </citation>
    <scope>NUCLEOTIDE SEQUENCE [LARGE SCALE GENOMIC DNA]</scope>
    <source>
        <strain evidence="1">OpbuNPV-MA</strain>
    </source>
</reference>
<evidence type="ECO:0000313" key="1">
    <source>
        <dbReference type="EMBL" id="AUA60240.1"/>
    </source>
</evidence>
<dbReference type="EMBL" id="MF614691">
    <property type="protein sequence ID" value="AUA60240.1"/>
    <property type="molecule type" value="Genomic_DNA"/>
</dbReference>
<proteinExistence type="predicted"/>
<dbReference type="GeneID" id="41700013"/>
<dbReference type="InterPro" id="IPR007978">
    <property type="entry name" value="Baculo_ODV-E27"/>
</dbReference>
<keyword evidence="2" id="KW-1185">Reference proteome</keyword>
<dbReference type="RefSeq" id="YP_009552569.1">
    <property type="nucleotide sequence ID" value="NC_040621.1"/>
</dbReference>
<dbReference type="Proteomes" id="UP000290445">
    <property type="component" value="Segment"/>
</dbReference>
<dbReference type="GO" id="GO:0019031">
    <property type="term" value="C:viral envelope"/>
    <property type="evidence" value="ECO:0007669"/>
    <property type="project" value="InterPro"/>
</dbReference>
<dbReference type="Pfam" id="PF05314">
    <property type="entry name" value="Baculo_ODV-E27"/>
    <property type="match status" value="1"/>
</dbReference>
<dbReference type="KEGG" id="vg:41700013"/>
<accession>A0A2H4UZP0</accession>
<organism evidence="1 2">
    <name type="scientific">Operophtera brumata nucleopolyhedrovirus</name>
    <dbReference type="NCBI Taxonomy" id="1046267"/>
    <lineage>
        <taxon>Viruses</taxon>
        <taxon>Viruses incertae sedis</taxon>
        <taxon>Naldaviricetes</taxon>
        <taxon>Lefavirales</taxon>
        <taxon>Baculoviridae</taxon>
        <taxon>Alphabaculovirus</taxon>
        <taxon>Alphabaculovirus opbrumatae</taxon>
    </lineage>
</organism>
<evidence type="ECO:0000313" key="2">
    <source>
        <dbReference type="Proteomes" id="UP000290445"/>
    </source>
</evidence>
<dbReference type="OrthoDB" id="10588at10239"/>